<evidence type="ECO:0000259" key="8">
    <source>
        <dbReference type="Pfam" id="PF04239"/>
    </source>
</evidence>
<evidence type="ECO:0000256" key="4">
    <source>
        <dbReference type="ARBA" id="ARBA00022692"/>
    </source>
</evidence>
<evidence type="ECO:0000313" key="10">
    <source>
        <dbReference type="EMBL" id="MFC4769386.1"/>
    </source>
</evidence>
<keyword evidence="4 7" id="KW-0812">Transmembrane</keyword>
<dbReference type="Proteomes" id="UP001596002">
    <property type="component" value="Unassembled WGS sequence"/>
</dbReference>
<evidence type="ECO:0000256" key="3">
    <source>
        <dbReference type="ARBA" id="ARBA00022475"/>
    </source>
</evidence>
<feature type="transmembrane region" description="Helical" evidence="7">
    <location>
        <begin position="12"/>
        <end position="27"/>
    </location>
</feature>
<feature type="transmembrane region" description="Helical" evidence="7">
    <location>
        <begin position="64"/>
        <end position="82"/>
    </location>
</feature>
<comment type="similarity">
    <text evidence="2">Belongs to the UPF0702 family.</text>
</comment>
<evidence type="ECO:0000256" key="2">
    <source>
        <dbReference type="ARBA" id="ARBA00006448"/>
    </source>
</evidence>
<dbReference type="Pfam" id="PF04239">
    <property type="entry name" value="DUF421"/>
    <property type="match status" value="1"/>
</dbReference>
<evidence type="ECO:0000256" key="7">
    <source>
        <dbReference type="SAM" id="Phobius"/>
    </source>
</evidence>
<evidence type="ECO:0000259" key="9">
    <source>
        <dbReference type="Pfam" id="PF20730"/>
    </source>
</evidence>
<keyword evidence="6 7" id="KW-0472">Membrane</keyword>
<dbReference type="EMBL" id="JBHSHC010000128">
    <property type="protein sequence ID" value="MFC4769386.1"/>
    <property type="molecule type" value="Genomic_DNA"/>
</dbReference>
<dbReference type="InterPro" id="IPR007353">
    <property type="entry name" value="DUF421"/>
</dbReference>
<keyword evidence="11" id="KW-1185">Reference proteome</keyword>
<reference evidence="11" key="1">
    <citation type="journal article" date="2019" name="Int. J. Syst. Evol. Microbiol.">
        <title>The Global Catalogue of Microorganisms (GCM) 10K type strain sequencing project: providing services to taxonomists for standard genome sequencing and annotation.</title>
        <authorList>
            <consortium name="The Broad Institute Genomics Platform"/>
            <consortium name="The Broad Institute Genome Sequencing Center for Infectious Disease"/>
            <person name="Wu L."/>
            <person name="Ma J."/>
        </authorList>
    </citation>
    <scope>NUCLEOTIDE SEQUENCE [LARGE SCALE GENOMIC DNA]</scope>
    <source>
        <strain evidence="11">WYCCWR 12678</strain>
    </source>
</reference>
<keyword evidence="3" id="KW-1003">Cell membrane</keyword>
<comment type="caution">
    <text evidence="10">The sequence shown here is derived from an EMBL/GenBank/DDBJ whole genome shotgun (WGS) entry which is preliminary data.</text>
</comment>
<name>A0ABV9Q5J9_9BACL</name>
<evidence type="ECO:0000313" key="11">
    <source>
        <dbReference type="Proteomes" id="UP001596002"/>
    </source>
</evidence>
<feature type="domain" description="YetF-like N-terminal transmembrane" evidence="9">
    <location>
        <begin position="7"/>
        <end position="76"/>
    </location>
</feature>
<dbReference type="InterPro" id="IPR023090">
    <property type="entry name" value="UPF0702_alpha/beta_dom_sf"/>
</dbReference>
<dbReference type="Pfam" id="PF20730">
    <property type="entry name" value="YetF_N"/>
    <property type="match status" value="1"/>
</dbReference>
<keyword evidence="5 7" id="KW-1133">Transmembrane helix</keyword>
<dbReference type="Gene3D" id="3.30.240.20">
    <property type="entry name" value="bsu07140 like domains"/>
    <property type="match status" value="2"/>
</dbReference>
<dbReference type="PANTHER" id="PTHR34582">
    <property type="entry name" value="UPF0702 TRANSMEMBRANE PROTEIN YCAP"/>
    <property type="match status" value="1"/>
</dbReference>
<sequence length="239" mass="26574">MAFHLGDIVTRTFLGFGLLLLSALVLGKKMISQMSYFDFVTYITLGSLTGAIILDHHISLADLILAIAAFSFISFLTSVVSLKNRKVRKIIGGTALELIREGKILEEMLEQSRISMENLVSQLRLKGVFEIQTVKQAFLEPNGELSVLLAAEARPLTLGDYQRAPVPEENLPVELIIDGTVMTEKLVKAGLDLAWLLQELDKHGVNDYKDIAYAVLTSKNKLYLDKYRDDLHGAPRTRG</sequence>
<dbReference type="PANTHER" id="PTHR34582:SF7">
    <property type="entry name" value="UPF0702 TRANSMEMBRANE PROTEIN YDFS"/>
    <property type="match status" value="1"/>
</dbReference>
<proteinExistence type="inferred from homology"/>
<accession>A0ABV9Q5J9</accession>
<evidence type="ECO:0000256" key="1">
    <source>
        <dbReference type="ARBA" id="ARBA00004651"/>
    </source>
</evidence>
<evidence type="ECO:0000256" key="6">
    <source>
        <dbReference type="ARBA" id="ARBA00023136"/>
    </source>
</evidence>
<dbReference type="RefSeq" id="WP_380027842.1">
    <property type="nucleotide sequence ID" value="NZ_JBHSHC010000128.1"/>
</dbReference>
<protein>
    <submittedName>
        <fullName evidence="10">DUF421 domain-containing protein</fullName>
    </submittedName>
</protein>
<feature type="transmembrane region" description="Helical" evidence="7">
    <location>
        <begin position="39"/>
        <end position="58"/>
    </location>
</feature>
<organism evidence="10 11">
    <name type="scientific">Effusibacillus consociatus</name>
    <dbReference type="NCBI Taxonomy" id="1117041"/>
    <lineage>
        <taxon>Bacteria</taxon>
        <taxon>Bacillati</taxon>
        <taxon>Bacillota</taxon>
        <taxon>Bacilli</taxon>
        <taxon>Bacillales</taxon>
        <taxon>Alicyclobacillaceae</taxon>
        <taxon>Effusibacillus</taxon>
    </lineage>
</organism>
<dbReference type="InterPro" id="IPR048454">
    <property type="entry name" value="YetF_N"/>
</dbReference>
<feature type="domain" description="YetF C-terminal" evidence="8">
    <location>
        <begin position="83"/>
        <end position="214"/>
    </location>
</feature>
<comment type="subcellular location">
    <subcellularLocation>
        <location evidence="1">Cell membrane</location>
        <topology evidence="1">Multi-pass membrane protein</topology>
    </subcellularLocation>
</comment>
<evidence type="ECO:0000256" key="5">
    <source>
        <dbReference type="ARBA" id="ARBA00022989"/>
    </source>
</evidence>
<gene>
    <name evidence="10" type="ORF">ACFO8Q_18820</name>
</gene>